<dbReference type="InterPro" id="IPR008030">
    <property type="entry name" value="NmrA-like"/>
</dbReference>
<comment type="caution">
    <text evidence="2">The sequence shown here is derived from an EMBL/GenBank/DDBJ whole genome shotgun (WGS) entry which is preliminary data.</text>
</comment>
<evidence type="ECO:0000259" key="1">
    <source>
        <dbReference type="Pfam" id="PF05368"/>
    </source>
</evidence>
<dbReference type="Gene3D" id="3.90.25.10">
    <property type="entry name" value="UDP-galactose 4-epimerase, domain 1"/>
    <property type="match status" value="1"/>
</dbReference>
<dbReference type="InterPro" id="IPR036291">
    <property type="entry name" value="NAD(P)-bd_dom_sf"/>
</dbReference>
<dbReference type="STRING" id="1423802.FC56_GL001087"/>
<keyword evidence="3" id="KW-1185">Reference proteome</keyword>
<dbReference type="SUPFAM" id="SSF51735">
    <property type="entry name" value="NAD(P)-binding Rossmann-fold domains"/>
    <property type="match status" value="1"/>
</dbReference>
<name>A0A0R2CUG8_9LACO</name>
<feature type="domain" description="NmrA-like" evidence="1">
    <location>
        <begin position="5"/>
        <end position="254"/>
    </location>
</feature>
<sequence length="287" mass="31476">MTKYVVTGATGNLGNRVVANLLNSVAVNDVTAAVHSLGKSQNLIQLGINVQAIDYLDPQTMVSVFSKADVLIYIPSKTYNIVQRVQELENVLAAMNDANLTEMVFVSFYADQENNPFTMSGYYGYAPRRLAAAGIKYTVLKNALYADPLIPYLPELIERQALIYPVGNQKMSFISYDNSAEAIATVAITPELRSKGQIYTLTQNEALDMQTLGKMMTAVTGHNIGYRPVNVAEFTKIYAAEGDGTELASMYQAGGLGLFNIVTNDFETITGKQPTDMLTFLQQNYRG</sequence>
<dbReference type="PANTHER" id="PTHR47129:SF1">
    <property type="entry name" value="NMRA-LIKE DOMAIN-CONTAINING PROTEIN"/>
    <property type="match status" value="1"/>
</dbReference>
<dbReference type="PANTHER" id="PTHR47129">
    <property type="entry name" value="QUINONE OXIDOREDUCTASE 2"/>
    <property type="match status" value="1"/>
</dbReference>
<evidence type="ECO:0000313" key="2">
    <source>
        <dbReference type="EMBL" id="KRM94786.1"/>
    </source>
</evidence>
<organism evidence="2 3">
    <name type="scientific">Lentilactobacillus senioris DSM 24302 = JCM 17472</name>
    <dbReference type="NCBI Taxonomy" id="1423802"/>
    <lineage>
        <taxon>Bacteria</taxon>
        <taxon>Bacillati</taxon>
        <taxon>Bacillota</taxon>
        <taxon>Bacilli</taxon>
        <taxon>Lactobacillales</taxon>
        <taxon>Lactobacillaceae</taxon>
        <taxon>Lentilactobacillus</taxon>
    </lineage>
</organism>
<dbReference type="PATRIC" id="fig|1423802.4.peg.1101"/>
<dbReference type="Proteomes" id="UP000051256">
    <property type="component" value="Unassembled WGS sequence"/>
</dbReference>
<reference evidence="2 3" key="1">
    <citation type="journal article" date="2015" name="Genome Announc.">
        <title>Expanding the biotechnology potential of lactobacilli through comparative genomics of 213 strains and associated genera.</title>
        <authorList>
            <person name="Sun Z."/>
            <person name="Harris H.M."/>
            <person name="McCann A."/>
            <person name="Guo C."/>
            <person name="Argimon S."/>
            <person name="Zhang W."/>
            <person name="Yang X."/>
            <person name="Jeffery I.B."/>
            <person name="Cooney J.C."/>
            <person name="Kagawa T.F."/>
            <person name="Liu W."/>
            <person name="Song Y."/>
            <person name="Salvetti E."/>
            <person name="Wrobel A."/>
            <person name="Rasinkangas P."/>
            <person name="Parkhill J."/>
            <person name="Rea M.C."/>
            <person name="O'Sullivan O."/>
            <person name="Ritari J."/>
            <person name="Douillard F.P."/>
            <person name="Paul Ross R."/>
            <person name="Yang R."/>
            <person name="Briner A.E."/>
            <person name="Felis G.E."/>
            <person name="de Vos W.M."/>
            <person name="Barrangou R."/>
            <person name="Klaenhammer T.R."/>
            <person name="Caufield P.W."/>
            <person name="Cui Y."/>
            <person name="Zhang H."/>
            <person name="O'Toole P.W."/>
        </authorList>
    </citation>
    <scope>NUCLEOTIDE SEQUENCE [LARGE SCALE GENOMIC DNA]</scope>
    <source>
        <strain evidence="2 3">DSM 24302</strain>
    </source>
</reference>
<dbReference type="Gene3D" id="3.40.50.720">
    <property type="entry name" value="NAD(P)-binding Rossmann-like Domain"/>
    <property type="match status" value="1"/>
</dbReference>
<gene>
    <name evidence="2" type="ORF">FC56_GL001087</name>
</gene>
<proteinExistence type="predicted"/>
<dbReference type="Pfam" id="PF05368">
    <property type="entry name" value="NmrA"/>
    <property type="match status" value="1"/>
</dbReference>
<accession>A0A0R2CUG8</accession>
<dbReference type="EMBL" id="AYZR01000001">
    <property type="protein sequence ID" value="KRM94786.1"/>
    <property type="molecule type" value="Genomic_DNA"/>
</dbReference>
<protein>
    <recommendedName>
        <fullName evidence="1">NmrA-like domain-containing protein</fullName>
    </recommendedName>
</protein>
<dbReference type="AlphaFoldDB" id="A0A0R2CUG8"/>
<dbReference type="RefSeq" id="WP_054671711.1">
    <property type="nucleotide sequence ID" value="NZ_AYZR01000001.1"/>
</dbReference>
<evidence type="ECO:0000313" key="3">
    <source>
        <dbReference type="Proteomes" id="UP000051256"/>
    </source>
</evidence>
<dbReference type="InterPro" id="IPR052718">
    <property type="entry name" value="NmrA-type_oxidoreductase"/>
</dbReference>